<keyword evidence="4" id="KW-0456">Lyase</keyword>
<dbReference type="InterPro" id="IPR036428">
    <property type="entry name" value="PCD_sf"/>
</dbReference>
<dbReference type="RefSeq" id="WP_029632742.1">
    <property type="nucleotide sequence ID" value="NZ_JACJTA010000007.1"/>
</dbReference>
<evidence type="ECO:0000256" key="4">
    <source>
        <dbReference type="ARBA" id="ARBA00023239"/>
    </source>
</evidence>
<organism evidence="5 6">
    <name type="scientific">Scytonema hofmannii FACHB-248</name>
    <dbReference type="NCBI Taxonomy" id="1842502"/>
    <lineage>
        <taxon>Bacteria</taxon>
        <taxon>Bacillati</taxon>
        <taxon>Cyanobacteriota</taxon>
        <taxon>Cyanophyceae</taxon>
        <taxon>Nostocales</taxon>
        <taxon>Scytonemataceae</taxon>
        <taxon>Scytonema</taxon>
    </lineage>
</organism>
<gene>
    <name evidence="5" type="ORF">H6G81_04935</name>
</gene>
<name>A0ABR8GLH8_9CYAN</name>
<evidence type="ECO:0000256" key="2">
    <source>
        <dbReference type="ARBA" id="ARBA00006472"/>
    </source>
</evidence>
<dbReference type="PANTHER" id="PTHR12599:SF0">
    <property type="entry name" value="PTERIN-4-ALPHA-CARBINOLAMINE DEHYDRATASE"/>
    <property type="match status" value="1"/>
</dbReference>
<evidence type="ECO:0000313" key="6">
    <source>
        <dbReference type="Proteomes" id="UP000660380"/>
    </source>
</evidence>
<dbReference type="Proteomes" id="UP000660380">
    <property type="component" value="Unassembled WGS sequence"/>
</dbReference>
<dbReference type="SUPFAM" id="SSF55248">
    <property type="entry name" value="PCD-like"/>
    <property type="match status" value="1"/>
</dbReference>
<evidence type="ECO:0000313" key="5">
    <source>
        <dbReference type="EMBL" id="MBD2603894.1"/>
    </source>
</evidence>
<comment type="similarity">
    <text evidence="2">Belongs to the pterin-4-alpha-carbinolamine dehydratase family.</text>
</comment>
<dbReference type="Pfam" id="PF01329">
    <property type="entry name" value="Pterin_4a"/>
    <property type="match status" value="1"/>
</dbReference>
<accession>A0ABR8GLH8</accession>
<dbReference type="EMBL" id="JACJTA010000007">
    <property type="protein sequence ID" value="MBD2603894.1"/>
    <property type="molecule type" value="Genomic_DNA"/>
</dbReference>
<comment type="catalytic activity">
    <reaction evidence="1">
        <text>(4aS,6R)-4a-hydroxy-L-erythro-5,6,7,8-tetrahydrobiopterin = (6R)-L-erythro-6,7-dihydrobiopterin + H2O</text>
        <dbReference type="Rhea" id="RHEA:11920"/>
        <dbReference type="ChEBI" id="CHEBI:15377"/>
        <dbReference type="ChEBI" id="CHEBI:15642"/>
        <dbReference type="ChEBI" id="CHEBI:43120"/>
        <dbReference type="EC" id="4.2.1.96"/>
    </reaction>
</comment>
<protein>
    <recommendedName>
        <fullName evidence="3">4a-hydroxytetrahydrobiopterin dehydratase</fullName>
        <ecNumber evidence="3">4.2.1.96</ecNumber>
    </recommendedName>
</protein>
<dbReference type="PANTHER" id="PTHR12599">
    <property type="entry name" value="PTERIN-4-ALPHA-CARBINOLAMINE DEHYDRATASE"/>
    <property type="match status" value="1"/>
</dbReference>
<dbReference type="InterPro" id="IPR001533">
    <property type="entry name" value="Pterin_deHydtase"/>
</dbReference>
<proteinExistence type="inferred from homology"/>
<dbReference type="EC" id="4.2.1.96" evidence="3"/>
<evidence type="ECO:0000256" key="3">
    <source>
        <dbReference type="ARBA" id="ARBA00013252"/>
    </source>
</evidence>
<evidence type="ECO:0000256" key="1">
    <source>
        <dbReference type="ARBA" id="ARBA00001554"/>
    </source>
</evidence>
<keyword evidence="6" id="KW-1185">Reference proteome</keyword>
<reference evidence="5 6" key="1">
    <citation type="journal article" date="2020" name="ISME J.">
        <title>Comparative genomics reveals insights into cyanobacterial evolution and habitat adaptation.</title>
        <authorList>
            <person name="Chen M.Y."/>
            <person name="Teng W.K."/>
            <person name="Zhao L."/>
            <person name="Hu C.X."/>
            <person name="Zhou Y.K."/>
            <person name="Han B.P."/>
            <person name="Song L.R."/>
            <person name="Shu W.S."/>
        </authorList>
    </citation>
    <scope>NUCLEOTIDE SEQUENCE [LARGE SCALE GENOMIC DNA]</scope>
    <source>
        <strain evidence="5 6">FACHB-248</strain>
    </source>
</reference>
<comment type="caution">
    <text evidence="5">The sequence shown here is derived from an EMBL/GenBank/DDBJ whole genome shotgun (WGS) entry which is preliminary data.</text>
</comment>
<sequence length="99" mass="11468">MSGYKLNELELQDAISNLPGWTIKEGKLHKEYKFSTFAQAMGWMVSVAIYTEKIEHHPIWLNIYNLVQVDLMTYDLGNVISNLDVELANKMEELSKTFQ</sequence>
<dbReference type="Gene3D" id="3.30.1360.20">
    <property type="entry name" value="Transcriptional coactivator/pterin dehydratase"/>
    <property type="match status" value="1"/>
</dbReference>